<dbReference type="FunFam" id="3.10.129.10:FF:000001">
    <property type="entry name" value="3-hydroxyacyl-[acyl-carrier-protein] dehydratase FabZ"/>
    <property type="match status" value="1"/>
</dbReference>
<dbReference type="HAMAP" id="MF_00406">
    <property type="entry name" value="FabZ"/>
    <property type="match status" value="1"/>
</dbReference>
<dbReference type="EC" id="4.2.1.59" evidence="2"/>
<dbReference type="GO" id="GO:0005737">
    <property type="term" value="C:cytoplasm"/>
    <property type="evidence" value="ECO:0007669"/>
    <property type="project" value="UniProtKB-SubCell"/>
</dbReference>
<dbReference type="EnsemblPlants" id="OPUNC08G06260.1">
    <property type="protein sequence ID" value="OPUNC08G06260.1"/>
    <property type="gene ID" value="OPUNC08G06260"/>
</dbReference>
<dbReference type="GO" id="GO:0009245">
    <property type="term" value="P:lipid A biosynthetic process"/>
    <property type="evidence" value="ECO:0007669"/>
    <property type="project" value="UniProtKB-KW"/>
</dbReference>
<evidence type="ECO:0000256" key="5">
    <source>
        <dbReference type="ARBA" id="ARBA00022556"/>
    </source>
</evidence>
<protein>
    <recommendedName>
        <fullName evidence="2">3-hydroxyacyl-[acyl-carrier-protein] dehydratase</fullName>
        <ecNumber evidence="2">4.2.1.59</ecNumber>
    </recommendedName>
</protein>
<name>A0A0E0LSH5_ORYPU</name>
<evidence type="ECO:0000313" key="9">
    <source>
        <dbReference type="EnsemblPlants" id="OPUNC08G06260.1"/>
    </source>
</evidence>
<dbReference type="InterPro" id="IPR010084">
    <property type="entry name" value="FabZ"/>
</dbReference>
<dbReference type="NCBIfam" id="TIGR01750">
    <property type="entry name" value="fabZ"/>
    <property type="match status" value="1"/>
</dbReference>
<evidence type="ECO:0000256" key="7">
    <source>
        <dbReference type="ARBA" id="ARBA00023239"/>
    </source>
</evidence>
<keyword evidence="7" id="KW-0456">Lyase</keyword>
<evidence type="ECO:0000256" key="3">
    <source>
        <dbReference type="ARBA" id="ARBA00022490"/>
    </source>
</evidence>
<sequence length="461" mass="50938">MEVAAAAPARSALPFRGRIPAARHGRAPPLSAAPARRLVARRAAGDGQAVEAKEALPIEKRFPPFPSVMDINQIREILPHRFPFLLVDRVIEYKGGEYAVGIKNVTINDNFFPGHFPERPIMPGVLMVEAMAQVGGLVMLQPEVGGSRDNFFFAGIDKVRFRKPVIAGDTLIMRMTLTKYQKRFGLAKMEGKAYVGGDLVCEGEFLLKMANLVAMNMKRKEHDEVPNHGLSIFLDPKRLKLQDGEIPDMMEEEKPSAGVQPDPTVPTMALSWMLPTQGQETIHDTMNTAYEMSSSETPAFRADQAAAVAPLDVEVQLRQRQPQAPPCQQAHFWSGKGNLATNGTMIHHSKVATLACDGEIPDMMEEEKPSAGVQPDPTVPTMALSWMLPTQGQETIHDTMNTAYEMSSSETPAFRADQAAAVAPLDVEVQLRQRQPQAPPCQQAHFWSVNYEQPTKQRTRI</sequence>
<dbReference type="OMA" id="QGQETIH"/>
<keyword evidence="10" id="KW-1185">Reference proteome</keyword>
<dbReference type="AlphaFoldDB" id="A0A0E0LSH5"/>
<evidence type="ECO:0000256" key="4">
    <source>
        <dbReference type="ARBA" id="ARBA00022516"/>
    </source>
</evidence>
<dbReference type="GO" id="GO:0019171">
    <property type="term" value="F:(3R)-hydroxyacyl-[acyl-carrier-protein] dehydratase activity"/>
    <property type="evidence" value="ECO:0007669"/>
    <property type="project" value="UniProtKB-EC"/>
</dbReference>
<organism evidence="9">
    <name type="scientific">Oryza punctata</name>
    <name type="common">Red rice</name>
    <dbReference type="NCBI Taxonomy" id="4537"/>
    <lineage>
        <taxon>Eukaryota</taxon>
        <taxon>Viridiplantae</taxon>
        <taxon>Streptophyta</taxon>
        <taxon>Embryophyta</taxon>
        <taxon>Tracheophyta</taxon>
        <taxon>Spermatophyta</taxon>
        <taxon>Magnoliopsida</taxon>
        <taxon>Liliopsida</taxon>
        <taxon>Poales</taxon>
        <taxon>Poaceae</taxon>
        <taxon>BOP clade</taxon>
        <taxon>Oryzoideae</taxon>
        <taxon>Oryzeae</taxon>
        <taxon>Oryzinae</taxon>
        <taxon>Oryza</taxon>
    </lineage>
</organism>
<reference evidence="9" key="1">
    <citation type="submission" date="2015-04" db="UniProtKB">
        <authorList>
            <consortium name="EnsemblPlants"/>
        </authorList>
    </citation>
    <scope>IDENTIFICATION</scope>
</reference>
<comment type="function">
    <text evidence="8">Involved in unsaturated fatty acids biosynthesis. Catalyzes the dehydration of short chain beta-hydroxyacyl-ACPs and long chain saturated and unsaturated beta-hydroxyacyl-ACPs.</text>
</comment>
<evidence type="ECO:0000256" key="2">
    <source>
        <dbReference type="ARBA" id="ARBA00013167"/>
    </source>
</evidence>
<accession>A0A0E0LSH5</accession>
<keyword evidence="3" id="KW-0963">Cytoplasm</keyword>
<evidence type="ECO:0000256" key="6">
    <source>
        <dbReference type="ARBA" id="ARBA00023098"/>
    </source>
</evidence>
<dbReference type="STRING" id="4537.A0A0E0LSH5"/>
<keyword evidence="4" id="KW-0444">Lipid biosynthesis</keyword>
<dbReference type="Gramene" id="OPUNC08G06260.1">
    <property type="protein sequence ID" value="OPUNC08G06260.1"/>
    <property type="gene ID" value="OPUNC08G06260"/>
</dbReference>
<keyword evidence="6" id="KW-0443">Lipid metabolism</keyword>
<proteinExistence type="inferred from homology"/>
<dbReference type="GO" id="GO:0016020">
    <property type="term" value="C:membrane"/>
    <property type="evidence" value="ECO:0007669"/>
    <property type="project" value="GOC"/>
</dbReference>
<evidence type="ECO:0000256" key="1">
    <source>
        <dbReference type="ARBA" id="ARBA00004496"/>
    </source>
</evidence>
<dbReference type="Proteomes" id="UP000026962">
    <property type="component" value="Chromosome 8"/>
</dbReference>
<dbReference type="HOGENOM" id="CLU_047638_0_0_1"/>
<dbReference type="PANTHER" id="PTHR30272:SF11">
    <property type="entry name" value="3-HYDROXYACYL-[ACYL-CARRIER-PROTEIN] DEHYDRATASE"/>
    <property type="match status" value="1"/>
</dbReference>
<comment type="subcellular location">
    <subcellularLocation>
        <location evidence="1">Cytoplasm</location>
    </subcellularLocation>
</comment>
<evidence type="ECO:0000256" key="8">
    <source>
        <dbReference type="ARBA" id="ARBA00025049"/>
    </source>
</evidence>
<dbReference type="eggNOG" id="ENOG502QQPZ">
    <property type="taxonomic scope" value="Eukaryota"/>
</dbReference>
<evidence type="ECO:0000313" key="10">
    <source>
        <dbReference type="Proteomes" id="UP000026962"/>
    </source>
</evidence>
<dbReference type="SUPFAM" id="SSF54637">
    <property type="entry name" value="Thioesterase/thiol ester dehydrase-isomerase"/>
    <property type="match status" value="1"/>
</dbReference>
<dbReference type="Gene3D" id="3.10.129.10">
    <property type="entry name" value="Hotdog Thioesterase"/>
    <property type="match status" value="1"/>
</dbReference>
<dbReference type="NCBIfam" id="NF000582">
    <property type="entry name" value="PRK00006.1"/>
    <property type="match status" value="1"/>
</dbReference>
<keyword evidence="5" id="KW-0441">Lipid A biosynthesis</keyword>
<dbReference type="GO" id="GO:0006633">
    <property type="term" value="P:fatty acid biosynthetic process"/>
    <property type="evidence" value="ECO:0007669"/>
    <property type="project" value="InterPro"/>
</dbReference>
<dbReference type="PANTHER" id="PTHR30272">
    <property type="entry name" value="3-HYDROXYACYL-[ACYL-CARRIER-PROTEIN] DEHYDRATASE"/>
    <property type="match status" value="1"/>
</dbReference>
<dbReference type="InterPro" id="IPR029069">
    <property type="entry name" value="HotDog_dom_sf"/>
</dbReference>
<reference evidence="9" key="2">
    <citation type="submission" date="2018-05" db="EMBL/GenBank/DDBJ databases">
        <title>OpunRS2 (Oryza punctata Reference Sequence Version 2).</title>
        <authorList>
            <person name="Zhang J."/>
            <person name="Kudrna D."/>
            <person name="Lee S."/>
            <person name="Talag J."/>
            <person name="Welchert J."/>
            <person name="Wing R.A."/>
        </authorList>
    </citation>
    <scope>NUCLEOTIDE SEQUENCE [LARGE SCALE GENOMIC DNA]</scope>
</reference>
<dbReference type="CDD" id="cd01288">
    <property type="entry name" value="FabZ"/>
    <property type="match status" value="1"/>
</dbReference>
<dbReference type="InterPro" id="IPR013114">
    <property type="entry name" value="FabA_FabZ"/>
</dbReference>
<dbReference type="Pfam" id="PF07977">
    <property type="entry name" value="FabA"/>
    <property type="match status" value="1"/>
</dbReference>